<dbReference type="EMBL" id="LSRX01000910">
    <property type="protein sequence ID" value="OLP86568.1"/>
    <property type="molecule type" value="Genomic_DNA"/>
</dbReference>
<evidence type="ECO:0000313" key="2">
    <source>
        <dbReference type="EMBL" id="OLP86568.1"/>
    </source>
</evidence>
<feature type="non-terminal residue" evidence="2">
    <location>
        <position position="402"/>
    </location>
</feature>
<feature type="region of interest" description="Disordered" evidence="1">
    <location>
        <begin position="102"/>
        <end position="140"/>
    </location>
</feature>
<reference evidence="2 3" key="1">
    <citation type="submission" date="2016-02" db="EMBL/GenBank/DDBJ databases">
        <title>Genome analysis of coral dinoflagellate symbionts highlights evolutionary adaptations to a symbiotic lifestyle.</title>
        <authorList>
            <person name="Aranda M."/>
            <person name="Li Y."/>
            <person name="Liew Y.J."/>
            <person name="Baumgarten S."/>
            <person name="Simakov O."/>
            <person name="Wilson M."/>
            <person name="Piel J."/>
            <person name="Ashoor H."/>
            <person name="Bougouffa S."/>
            <person name="Bajic V.B."/>
            <person name="Ryu T."/>
            <person name="Ravasi T."/>
            <person name="Bayer T."/>
            <person name="Micklem G."/>
            <person name="Kim H."/>
            <person name="Bhak J."/>
            <person name="Lajeunesse T.C."/>
            <person name="Voolstra C.R."/>
        </authorList>
    </citation>
    <scope>NUCLEOTIDE SEQUENCE [LARGE SCALE GENOMIC DNA]</scope>
    <source>
        <strain evidence="2 3">CCMP2467</strain>
    </source>
</reference>
<name>A0A1Q9CUG6_SYMMI</name>
<organism evidence="2 3">
    <name type="scientific">Symbiodinium microadriaticum</name>
    <name type="common">Dinoflagellate</name>
    <name type="synonym">Zooxanthella microadriatica</name>
    <dbReference type="NCBI Taxonomy" id="2951"/>
    <lineage>
        <taxon>Eukaryota</taxon>
        <taxon>Sar</taxon>
        <taxon>Alveolata</taxon>
        <taxon>Dinophyceae</taxon>
        <taxon>Suessiales</taxon>
        <taxon>Symbiodiniaceae</taxon>
        <taxon>Symbiodinium</taxon>
    </lineage>
</organism>
<evidence type="ECO:0000313" key="3">
    <source>
        <dbReference type="Proteomes" id="UP000186817"/>
    </source>
</evidence>
<dbReference type="AlphaFoldDB" id="A0A1Q9CUG6"/>
<evidence type="ECO:0000256" key="1">
    <source>
        <dbReference type="SAM" id="MobiDB-lite"/>
    </source>
</evidence>
<dbReference type="OrthoDB" id="10278943at2759"/>
<accession>A0A1Q9CUG6</accession>
<feature type="region of interest" description="Disordered" evidence="1">
    <location>
        <begin position="53"/>
        <end position="82"/>
    </location>
</feature>
<comment type="caution">
    <text evidence="2">The sequence shown here is derived from an EMBL/GenBank/DDBJ whole genome shotgun (WGS) entry which is preliminary data.</text>
</comment>
<gene>
    <name evidence="2" type="ORF">AK812_SmicGene32325</name>
</gene>
<proteinExistence type="predicted"/>
<protein>
    <submittedName>
        <fullName evidence="2">Uncharacterized protein</fullName>
    </submittedName>
</protein>
<sequence length="402" mass="44707">MLLEGIQHLLKALRDEDDANDPEDGLFSEVDKVLQSSYGFTDLVLGLQRIAGKATDPQNEAKQNPKGEAKSKAKNKGMQGTEPVAKQSFYGDFWAKAKLVDFQTNDGPKGPQHEELKGPQGKGKGKGQGKTITNGGLGMKGQAKPLRVPGFWGPRDHIEYTELVSDLENGVEPVGKVCFVTPKQALLCQRLATAHSIRQPVTLLMEHTTDKQALPDGAVEQRYELERRGLTKVFAVALNPSVSKVPDRKIQVHEIKDPLKEASDLVPLRVHVLRLLQDNKEWEQIKKKPASLFSSKVGTNMAKGYGWKVVVGDETEVIAGFLRVGKDLATTLLLSSGESGIFIERLWEDPNLRPPIKWIKRVSHVEVRPWVFRDSKMRTNETLEDGEVARDVQLNVTIVIFE</sequence>
<keyword evidence="3" id="KW-1185">Reference proteome</keyword>
<dbReference type="Proteomes" id="UP000186817">
    <property type="component" value="Unassembled WGS sequence"/>
</dbReference>